<protein>
    <submittedName>
        <fullName evidence="1">Uncharacterized protein</fullName>
    </submittedName>
</protein>
<reference evidence="1 2" key="1">
    <citation type="submission" date="2023-08" db="EMBL/GenBank/DDBJ databases">
        <title>A Necator americanus chromosomal reference genome.</title>
        <authorList>
            <person name="Ilik V."/>
            <person name="Petrzelkova K.J."/>
            <person name="Pardy F."/>
            <person name="Fuh T."/>
            <person name="Niatou-Singa F.S."/>
            <person name="Gouil Q."/>
            <person name="Baker L."/>
            <person name="Ritchie M.E."/>
            <person name="Jex A.R."/>
            <person name="Gazzola D."/>
            <person name="Li H."/>
            <person name="Toshio Fujiwara R."/>
            <person name="Zhan B."/>
            <person name="Aroian R.V."/>
            <person name="Pafco B."/>
            <person name="Schwarz E.M."/>
        </authorList>
    </citation>
    <scope>NUCLEOTIDE SEQUENCE [LARGE SCALE GENOMIC DNA]</scope>
    <source>
        <strain evidence="1 2">Aroian</strain>
        <tissue evidence="1">Whole animal</tissue>
    </source>
</reference>
<organism evidence="1 2">
    <name type="scientific">Necator americanus</name>
    <name type="common">Human hookworm</name>
    <dbReference type="NCBI Taxonomy" id="51031"/>
    <lineage>
        <taxon>Eukaryota</taxon>
        <taxon>Metazoa</taxon>
        <taxon>Ecdysozoa</taxon>
        <taxon>Nematoda</taxon>
        <taxon>Chromadorea</taxon>
        <taxon>Rhabditida</taxon>
        <taxon>Rhabditina</taxon>
        <taxon>Rhabditomorpha</taxon>
        <taxon>Strongyloidea</taxon>
        <taxon>Ancylostomatidae</taxon>
        <taxon>Bunostominae</taxon>
        <taxon>Necator</taxon>
    </lineage>
</organism>
<evidence type="ECO:0000313" key="2">
    <source>
        <dbReference type="Proteomes" id="UP001303046"/>
    </source>
</evidence>
<comment type="caution">
    <text evidence="1">The sequence shown here is derived from an EMBL/GenBank/DDBJ whole genome shotgun (WGS) entry which is preliminary data.</text>
</comment>
<name>A0ABR1DP58_NECAM</name>
<dbReference type="EMBL" id="JAVFWL010000004">
    <property type="protein sequence ID" value="KAK6752217.1"/>
    <property type="molecule type" value="Genomic_DNA"/>
</dbReference>
<proteinExistence type="predicted"/>
<keyword evidence="2" id="KW-1185">Reference proteome</keyword>
<dbReference type="Proteomes" id="UP001303046">
    <property type="component" value="Unassembled WGS sequence"/>
</dbReference>
<gene>
    <name evidence="1" type="primary">Necator_chrIV.g16862</name>
    <name evidence="1" type="ORF">RB195_003564</name>
</gene>
<sequence length="137" mass="15302">MYCIIATVRTVSIRSSKRFLLDFPLLLIRHLENVQDIARDPCLLYSSSCRAVGSRLSSRILVELPAYVVVLHTWRDTRYHKVVVVQPHTHYVPQPVVVAQYQPTVGQPYVIGQGAQPTTIGQGTVAYQSAPVYPAAK</sequence>
<evidence type="ECO:0000313" key="1">
    <source>
        <dbReference type="EMBL" id="KAK6752217.1"/>
    </source>
</evidence>
<accession>A0ABR1DP58</accession>